<feature type="domain" description="N-acetyltransferase" evidence="2">
    <location>
        <begin position="4"/>
        <end position="150"/>
    </location>
</feature>
<name>A0AAE5PAJ0_PRIMG</name>
<dbReference type="AlphaFoldDB" id="A0AAE5PAJ0"/>
<dbReference type="PANTHER" id="PTHR13947:SF37">
    <property type="entry name" value="LD18367P"/>
    <property type="match status" value="1"/>
</dbReference>
<dbReference type="PANTHER" id="PTHR13947">
    <property type="entry name" value="GNAT FAMILY N-ACETYLTRANSFERASE"/>
    <property type="match status" value="1"/>
</dbReference>
<gene>
    <name evidence="3" type="ORF">CN497_09385</name>
</gene>
<protein>
    <submittedName>
        <fullName evidence="3">GNAT family N-acetyltransferase</fullName>
    </submittedName>
</protein>
<dbReference type="Proteomes" id="UP000220341">
    <property type="component" value="Unassembled WGS sequence"/>
</dbReference>
<dbReference type="Gene3D" id="3.40.630.30">
    <property type="match status" value="1"/>
</dbReference>
<proteinExistence type="predicted"/>
<dbReference type="SUPFAM" id="SSF55729">
    <property type="entry name" value="Acyl-CoA N-acyltransferases (Nat)"/>
    <property type="match status" value="1"/>
</dbReference>
<dbReference type="GO" id="GO:0008080">
    <property type="term" value="F:N-acetyltransferase activity"/>
    <property type="evidence" value="ECO:0007669"/>
    <property type="project" value="InterPro"/>
</dbReference>
<reference evidence="3 4" key="1">
    <citation type="submission" date="2017-09" db="EMBL/GenBank/DDBJ databases">
        <title>Large-scale bioinformatics analysis of Bacillus genomes uncovers conserved roles of natural products in bacterial physiology.</title>
        <authorList>
            <consortium name="Agbiome Team Llc"/>
            <person name="Bleich R.M."/>
            <person name="Kirk G.J."/>
            <person name="Santa Maria K.C."/>
            <person name="Allen S.E."/>
            <person name="Farag S."/>
            <person name="Shank E.A."/>
            <person name="Bowers A."/>
        </authorList>
    </citation>
    <scope>NUCLEOTIDE SEQUENCE [LARGE SCALE GENOMIC DNA]</scope>
    <source>
        <strain evidence="3 4">AFS003013</strain>
    </source>
</reference>
<dbReference type="RefSeq" id="WP_098278024.1">
    <property type="nucleotide sequence ID" value="NZ_CM125967.1"/>
</dbReference>
<comment type="caution">
    <text evidence="3">The sequence shown here is derived from an EMBL/GenBank/DDBJ whole genome shotgun (WGS) entry which is preliminary data.</text>
</comment>
<dbReference type="Pfam" id="PF13673">
    <property type="entry name" value="Acetyltransf_10"/>
    <property type="match status" value="1"/>
</dbReference>
<organism evidence="3 4">
    <name type="scientific">Priestia megaterium</name>
    <name type="common">Bacillus megaterium</name>
    <dbReference type="NCBI Taxonomy" id="1404"/>
    <lineage>
        <taxon>Bacteria</taxon>
        <taxon>Bacillati</taxon>
        <taxon>Bacillota</taxon>
        <taxon>Bacilli</taxon>
        <taxon>Bacillales</taxon>
        <taxon>Bacillaceae</taxon>
        <taxon>Priestia</taxon>
    </lineage>
</organism>
<dbReference type="InterPro" id="IPR000182">
    <property type="entry name" value="GNAT_dom"/>
</dbReference>
<evidence type="ECO:0000313" key="3">
    <source>
        <dbReference type="EMBL" id="PES40914.1"/>
    </source>
</evidence>
<dbReference type="CDD" id="cd04301">
    <property type="entry name" value="NAT_SF"/>
    <property type="match status" value="1"/>
</dbReference>
<keyword evidence="1" id="KW-0808">Transferase</keyword>
<evidence type="ECO:0000259" key="2">
    <source>
        <dbReference type="PROSITE" id="PS51186"/>
    </source>
</evidence>
<dbReference type="InterPro" id="IPR016181">
    <property type="entry name" value="Acyl_CoA_acyltransferase"/>
</dbReference>
<evidence type="ECO:0000256" key="1">
    <source>
        <dbReference type="ARBA" id="ARBA00022679"/>
    </source>
</evidence>
<dbReference type="PROSITE" id="PS51186">
    <property type="entry name" value="GNAT"/>
    <property type="match status" value="1"/>
</dbReference>
<sequence>MRIIRLTDLMEHDIKELLIESQEEGFFFLTKLVAEYKNGQNVFNKTGERLWGVYGEQNKLIGVAGLNQNSYSQYANAGRVRRFYVSAQFRRKGIDKRLLKAGIHYAENSYDSLVLYTDTDEAKLFYERNGFKRVYNQHKITHEYKLKNVH</sequence>
<evidence type="ECO:0000313" key="4">
    <source>
        <dbReference type="Proteomes" id="UP000220341"/>
    </source>
</evidence>
<dbReference type="InterPro" id="IPR050769">
    <property type="entry name" value="NAT_camello-type"/>
</dbReference>
<accession>A0AAE5PAJ0</accession>
<dbReference type="EMBL" id="NTYW01000006">
    <property type="protein sequence ID" value="PES40914.1"/>
    <property type="molecule type" value="Genomic_DNA"/>
</dbReference>